<dbReference type="AlphaFoldDB" id="A0A2T4BH11"/>
<dbReference type="EMBL" id="KZ680209">
    <property type="protein sequence ID" value="PTB68614.1"/>
    <property type="molecule type" value="Genomic_DNA"/>
</dbReference>
<evidence type="ECO:0000313" key="2">
    <source>
        <dbReference type="EMBL" id="PTB68614.1"/>
    </source>
</evidence>
<organism evidence="2 3">
    <name type="scientific">Trichoderma citrinoviride</name>
    <dbReference type="NCBI Taxonomy" id="58853"/>
    <lineage>
        <taxon>Eukaryota</taxon>
        <taxon>Fungi</taxon>
        <taxon>Dikarya</taxon>
        <taxon>Ascomycota</taxon>
        <taxon>Pezizomycotina</taxon>
        <taxon>Sordariomycetes</taxon>
        <taxon>Hypocreomycetidae</taxon>
        <taxon>Hypocreales</taxon>
        <taxon>Hypocreaceae</taxon>
        <taxon>Trichoderma</taxon>
    </lineage>
</organism>
<feature type="domain" description="SnoaL-like" evidence="1">
    <location>
        <begin position="15"/>
        <end position="149"/>
    </location>
</feature>
<dbReference type="Pfam" id="PF13577">
    <property type="entry name" value="SnoaL_4"/>
    <property type="match status" value="1"/>
</dbReference>
<reference evidence="3" key="1">
    <citation type="submission" date="2016-07" db="EMBL/GenBank/DDBJ databases">
        <title>Multiple horizontal gene transfer events from other fungi enriched the ability of initially mycotrophic Trichoderma (Ascomycota) to feed on dead plant biomass.</title>
        <authorList>
            <consortium name="DOE Joint Genome Institute"/>
            <person name="Atanasova L."/>
            <person name="Chenthamara K."/>
            <person name="Zhang J."/>
            <person name="Grujic M."/>
            <person name="Henrissat B."/>
            <person name="Kuo A."/>
            <person name="Aerts A."/>
            <person name="Salamov A."/>
            <person name="Lipzen A."/>
            <person name="Labutti K."/>
            <person name="Barry K."/>
            <person name="Miao Y."/>
            <person name="Rahimi M.J."/>
            <person name="Shen Q."/>
            <person name="Grigoriev I.V."/>
            <person name="Kubicek C.P."/>
            <person name="Druzhinina I.S."/>
        </authorList>
    </citation>
    <scope>NUCLEOTIDE SEQUENCE [LARGE SCALE GENOMIC DNA]</scope>
    <source>
        <strain evidence="3">TUCIM 6016</strain>
    </source>
</reference>
<evidence type="ECO:0000313" key="3">
    <source>
        <dbReference type="Proteomes" id="UP000241546"/>
    </source>
</evidence>
<dbReference type="SUPFAM" id="SSF54427">
    <property type="entry name" value="NTF2-like"/>
    <property type="match status" value="1"/>
</dbReference>
<accession>A0A2T4BH11</accession>
<keyword evidence="3" id="KW-1185">Reference proteome</keyword>
<dbReference type="Gene3D" id="3.10.450.50">
    <property type="match status" value="1"/>
</dbReference>
<dbReference type="Proteomes" id="UP000241546">
    <property type="component" value="Unassembled WGS sequence"/>
</dbReference>
<name>A0A2T4BH11_9HYPO</name>
<evidence type="ECO:0000259" key="1">
    <source>
        <dbReference type="Pfam" id="PF13577"/>
    </source>
</evidence>
<proteinExistence type="predicted"/>
<protein>
    <recommendedName>
        <fullName evidence="1">SnoaL-like domain-containing protein</fullName>
    </recommendedName>
</protein>
<dbReference type="OrthoDB" id="4796015at2759"/>
<dbReference type="RefSeq" id="XP_024751934.1">
    <property type="nucleotide sequence ID" value="XM_024889960.1"/>
</dbReference>
<gene>
    <name evidence="2" type="ORF">BBK36DRAFT_1113897</name>
</gene>
<dbReference type="InterPro" id="IPR032710">
    <property type="entry name" value="NTF2-like_dom_sf"/>
</dbReference>
<dbReference type="InterPro" id="IPR037401">
    <property type="entry name" value="SnoaL-like"/>
</dbReference>
<sequence length="162" mass="18522">MAAPAPLTTAPLTPEEARDRLNIRRVIERYSQCADRCLPEEQASLFIAEPVFHIYMQGQGTEPTQAVTKREDLVPIFEYTKGCKHTSHVLGQSTIDIEADGKTATGETYCLAHYLSEKDGQRQMWQASLRYHDILKKQEDGLWQFAERKLIVDWTETRPSNP</sequence>
<dbReference type="GeneID" id="36598078"/>